<dbReference type="CDD" id="cd01335">
    <property type="entry name" value="Radical_SAM"/>
    <property type="match status" value="1"/>
</dbReference>
<evidence type="ECO:0000256" key="4">
    <source>
        <dbReference type="ARBA" id="ARBA00022691"/>
    </source>
</evidence>
<evidence type="ECO:0000259" key="10">
    <source>
        <dbReference type="PROSITE" id="PS50926"/>
    </source>
</evidence>
<dbReference type="InterPro" id="IPR006463">
    <property type="entry name" value="MiaB_methiolase"/>
</dbReference>
<accession>A0ABY4KGF4</accession>
<evidence type="ECO:0000259" key="12">
    <source>
        <dbReference type="PROSITE" id="PS51918"/>
    </source>
</evidence>
<comment type="cofactor">
    <cofactor evidence="9">
        <name>[4Fe-4S] cluster</name>
        <dbReference type="ChEBI" id="CHEBI:49883"/>
    </cofactor>
    <text evidence="9">Binds 2 [4Fe-4S] clusters. One cluster is coordinated with 3 cysteines and an exchangeable S-adenosyl-L-methionine.</text>
</comment>
<dbReference type="InterPro" id="IPR007197">
    <property type="entry name" value="rSAM"/>
</dbReference>
<dbReference type="EC" id="2.8.4.3" evidence="8 9"/>
<comment type="subcellular location">
    <subcellularLocation>
        <location evidence="9">Cytoplasm</location>
    </subcellularLocation>
</comment>
<dbReference type="InterPro" id="IPR006638">
    <property type="entry name" value="Elp3/MiaA/NifB-like_rSAM"/>
</dbReference>
<keyword evidence="4 9" id="KW-0949">S-adenosyl-L-methionine</keyword>
<dbReference type="NCBIfam" id="TIGR01574">
    <property type="entry name" value="miaB-methiolase"/>
    <property type="match status" value="1"/>
</dbReference>
<evidence type="ECO:0000313" key="14">
    <source>
        <dbReference type="Proteomes" id="UP000830583"/>
    </source>
</evidence>
<organism evidence="13 14">
    <name type="scientific">Flavobacterium azooxidireducens</name>
    <dbReference type="NCBI Taxonomy" id="1871076"/>
    <lineage>
        <taxon>Bacteria</taxon>
        <taxon>Pseudomonadati</taxon>
        <taxon>Bacteroidota</taxon>
        <taxon>Flavobacteriia</taxon>
        <taxon>Flavobacteriales</taxon>
        <taxon>Flavobacteriaceae</taxon>
        <taxon>Flavobacterium</taxon>
    </lineage>
</organism>
<feature type="domain" description="MTTase N-terminal" evidence="11">
    <location>
        <begin position="24"/>
        <end position="140"/>
    </location>
</feature>
<dbReference type="Pfam" id="PF01938">
    <property type="entry name" value="TRAM"/>
    <property type="match status" value="1"/>
</dbReference>
<evidence type="ECO:0000256" key="9">
    <source>
        <dbReference type="HAMAP-Rule" id="MF_01864"/>
    </source>
</evidence>
<feature type="binding site" evidence="9">
    <location>
        <position position="185"/>
    </location>
    <ligand>
        <name>[4Fe-4S] cluster</name>
        <dbReference type="ChEBI" id="CHEBI:49883"/>
        <label>2</label>
        <note>4Fe-4S-S-AdoMet</note>
    </ligand>
</feature>
<comment type="similarity">
    <text evidence="9">Belongs to the methylthiotransferase family. MiaB subfamily.</text>
</comment>
<feature type="binding site" evidence="9">
    <location>
        <position position="178"/>
    </location>
    <ligand>
        <name>[4Fe-4S] cluster</name>
        <dbReference type="ChEBI" id="CHEBI:49883"/>
        <label>2</label>
        <note>4Fe-4S-S-AdoMet</note>
    </ligand>
</feature>
<dbReference type="PANTHER" id="PTHR43020:SF2">
    <property type="entry name" value="MITOCHONDRIAL TRNA METHYLTHIOTRANSFERASE CDK5RAP1"/>
    <property type="match status" value="1"/>
</dbReference>
<name>A0ABY4KGF4_9FLAO</name>
<dbReference type="SMART" id="SM00729">
    <property type="entry name" value="Elp3"/>
    <property type="match status" value="1"/>
</dbReference>
<feature type="binding site" evidence="9">
    <location>
        <position position="33"/>
    </location>
    <ligand>
        <name>[4Fe-4S] cluster</name>
        <dbReference type="ChEBI" id="CHEBI:49883"/>
        <label>1</label>
    </ligand>
</feature>
<feature type="domain" description="Radical SAM core" evidence="12">
    <location>
        <begin position="164"/>
        <end position="410"/>
    </location>
</feature>
<keyword evidence="6 9" id="KW-0408">Iron</keyword>
<evidence type="ECO:0000256" key="3">
    <source>
        <dbReference type="ARBA" id="ARBA00022679"/>
    </source>
</evidence>
<dbReference type="InterPro" id="IPR013848">
    <property type="entry name" value="Methylthiotransferase_N"/>
</dbReference>
<dbReference type="HAMAP" id="MF_01864">
    <property type="entry name" value="tRNA_metthiotr_MiaB"/>
    <property type="match status" value="1"/>
</dbReference>
<dbReference type="PROSITE" id="PS50926">
    <property type="entry name" value="TRAM"/>
    <property type="match status" value="1"/>
</dbReference>
<keyword evidence="3 9" id="KW-0808">Transferase</keyword>
<dbReference type="SFLD" id="SFLDG01061">
    <property type="entry name" value="methylthiotransferase"/>
    <property type="match status" value="1"/>
</dbReference>
<feature type="binding site" evidence="9">
    <location>
        <position position="69"/>
    </location>
    <ligand>
        <name>[4Fe-4S] cluster</name>
        <dbReference type="ChEBI" id="CHEBI:49883"/>
        <label>1</label>
    </ligand>
</feature>
<dbReference type="EMBL" id="CP096205">
    <property type="protein sequence ID" value="UPQ79878.1"/>
    <property type="molecule type" value="Genomic_DNA"/>
</dbReference>
<dbReference type="InterPro" id="IPR058240">
    <property type="entry name" value="rSAM_sf"/>
</dbReference>
<dbReference type="RefSeq" id="WP_248435371.1">
    <property type="nucleotide sequence ID" value="NZ_CP096205.1"/>
</dbReference>
<dbReference type="SFLD" id="SFLDF00273">
    <property type="entry name" value="(dimethylallyl)adenosine_tRNA"/>
    <property type="match status" value="1"/>
</dbReference>
<keyword evidence="7 9" id="KW-0411">Iron-sulfur</keyword>
<feature type="binding site" evidence="9">
    <location>
        <position position="103"/>
    </location>
    <ligand>
        <name>[4Fe-4S] cluster</name>
        <dbReference type="ChEBI" id="CHEBI:49883"/>
        <label>1</label>
    </ligand>
</feature>
<keyword evidence="14" id="KW-1185">Reference proteome</keyword>
<gene>
    <name evidence="9 13" type="primary">miaB</name>
    <name evidence="13" type="ORF">M0M57_03365</name>
</gene>
<dbReference type="SUPFAM" id="SSF102114">
    <property type="entry name" value="Radical SAM enzymes"/>
    <property type="match status" value="1"/>
</dbReference>
<evidence type="ECO:0000256" key="2">
    <source>
        <dbReference type="ARBA" id="ARBA00022485"/>
    </source>
</evidence>
<evidence type="ECO:0000313" key="13">
    <source>
        <dbReference type="EMBL" id="UPQ79878.1"/>
    </source>
</evidence>
<dbReference type="Gene3D" id="3.80.30.20">
    <property type="entry name" value="tm_1862 like domain"/>
    <property type="match status" value="1"/>
</dbReference>
<dbReference type="NCBIfam" id="TIGR00089">
    <property type="entry name" value="MiaB/RimO family radical SAM methylthiotransferase"/>
    <property type="match status" value="1"/>
</dbReference>
<feature type="binding site" evidence="9">
    <location>
        <position position="182"/>
    </location>
    <ligand>
        <name>[4Fe-4S] cluster</name>
        <dbReference type="ChEBI" id="CHEBI:49883"/>
        <label>2</label>
        <note>4Fe-4S-S-AdoMet</note>
    </ligand>
</feature>
<evidence type="ECO:0000256" key="6">
    <source>
        <dbReference type="ARBA" id="ARBA00023004"/>
    </source>
</evidence>
<evidence type="ECO:0000256" key="1">
    <source>
        <dbReference type="ARBA" id="ARBA00003234"/>
    </source>
</evidence>
<dbReference type="Gene3D" id="3.40.50.12160">
    <property type="entry name" value="Methylthiotransferase, N-terminal domain"/>
    <property type="match status" value="1"/>
</dbReference>
<keyword evidence="9" id="KW-0819">tRNA processing</keyword>
<keyword evidence="9" id="KW-0963">Cytoplasm</keyword>
<dbReference type="PANTHER" id="PTHR43020">
    <property type="entry name" value="CDK5 REGULATORY SUBUNIT-ASSOCIATED PROTEIN 1"/>
    <property type="match status" value="1"/>
</dbReference>
<dbReference type="Pfam" id="PF04055">
    <property type="entry name" value="Radical_SAM"/>
    <property type="match status" value="1"/>
</dbReference>
<dbReference type="InterPro" id="IPR038135">
    <property type="entry name" value="Methylthiotransferase_N_sf"/>
</dbReference>
<keyword evidence="5 9" id="KW-0479">Metal-binding</keyword>
<dbReference type="GO" id="GO:0035597">
    <property type="term" value="F:tRNA-2-methylthio-N(6)-dimethylallyladenosine(37) synthase activity"/>
    <property type="evidence" value="ECO:0007669"/>
    <property type="project" value="UniProtKB-EC"/>
</dbReference>
<proteinExistence type="inferred from homology"/>
<keyword evidence="2 9" id="KW-0004">4Fe-4S</keyword>
<comment type="subunit">
    <text evidence="9">Monomer.</text>
</comment>
<dbReference type="InterPro" id="IPR005839">
    <property type="entry name" value="Methylthiotransferase"/>
</dbReference>
<evidence type="ECO:0000259" key="11">
    <source>
        <dbReference type="PROSITE" id="PS51449"/>
    </source>
</evidence>
<evidence type="ECO:0000256" key="5">
    <source>
        <dbReference type="ARBA" id="ARBA00022723"/>
    </source>
</evidence>
<dbReference type="PROSITE" id="PS51449">
    <property type="entry name" value="MTTASE_N"/>
    <property type="match status" value="1"/>
</dbReference>
<dbReference type="Pfam" id="PF00919">
    <property type="entry name" value="UPF0004"/>
    <property type="match status" value="1"/>
</dbReference>
<comment type="catalytic activity">
    <reaction evidence="9">
        <text>N(6)-dimethylallyladenosine(37) in tRNA + (sulfur carrier)-SH + AH2 + 2 S-adenosyl-L-methionine = 2-methylsulfanyl-N(6)-dimethylallyladenosine(37) in tRNA + (sulfur carrier)-H + 5'-deoxyadenosine + L-methionine + A + S-adenosyl-L-homocysteine + 2 H(+)</text>
        <dbReference type="Rhea" id="RHEA:37067"/>
        <dbReference type="Rhea" id="RHEA-COMP:10375"/>
        <dbReference type="Rhea" id="RHEA-COMP:10376"/>
        <dbReference type="Rhea" id="RHEA-COMP:14737"/>
        <dbReference type="Rhea" id="RHEA-COMP:14739"/>
        <dbReference type="ChEBI" id="CHEBI:13193"/>
        <dbReference type="ChEBI" id="CHEBI:15378"/>
        <dbReference type="ChEBI" id="CHEBI:17319"/>
        <dbReference type="ChEBI" id="CHEBI:17499"/>
        <dbReference type="ChEBI" id="CHEBI:29917"/>
        <dbReference type="ChEBI" id="CHEBI:57844"/>
        <dbReference type="ChEBI" id="CHEBI:57856"/>
        <dbReference type="ChEBI" id="CHEBI:59789"/>
        <dbReference type="ChEBI" id="CHEBI:64428"/>
        <dbReference type="ChEBI" id="CHEBI:74415"/>
        <dbReference type="ChEBI" id="CHEBI:74417"/>
        <dbReference type="EC" id="2.8.4.3"/>
    </reaction>
</comment>
<evidence type="ECO:0000256" key="8">
    <source>
        <dbReference type="ARBA" id="ARBA00033765"/>
    </source>
</evidence>
<protein>
    <recommendedName>
        <fullName evidence="8 9">tRNA-2-methylthio-N(6)-dimethylallyladenosine synthase</fullName>
        <ecNumber evidence="8 9">2.8.4.3</ecNumber>
    </recommendedName>
    <alternativeName>
        <fullName evidence="9">(Dimethylallyl)adenosine tRNA methylthiotransferase MiaB</fullName>
    </alternativeName>
    <alternativeName>
        <fullName evidence="9">tRNA-i(6)A37 methylthiotransferase</fullName>
    </alternativeName>
</protein>
<dbReference type="PROSITE" id="PS51918">
    <property type="entry name" value="RADICAL_SAM"/>
    <property type="match status" value="1"/>
</dbReference>
<dbReference type="SFLD" id="SFLDF00413">
    <property type="entry name" value="CDK5RAP1"/>
    <property type="match status" value="1"/>
</dbReference>
<dbReference type="SFLD" id="SFLDS00029">
    <property type="entry name" value="Radical_SAM"/>
    <property type="match status" value="1"/>
</dbReference>
<sequence>MEKIIEENKQGTSLVLEQKEGNTKKLFIESYGCQMNFSDSEIVASILYEQGYNTTQNLEEADLVLVNTCSIRDKAEQTVRKRLEKYNAVKKINPTMKVGVLGCMAERLKSQFLEEEKIVDMVVGPDAYKDIPNLLKEVEEGRDAINVILSKDETYGDISPVRLNSNGVNAFVSITRGCDNMCTFCVVPFTRGRERSREPQSILEEIKDLSDRGFKEVTLLGQNVDSYLWYGGGLKKDFDKATEMQQATAVDFAQLLEMCAVQFPKMRFRFSTSNPQDMHVEVIEIMAKYHNICNYIHLPVQSGSTRILKEMNRQHTREEYMALVDKIYEIIPDISLSQDMITGFPTETEEDHQDTLSLMEYVKYDFGFMFAYSERPGTLAARKMEDDVPEEIKKRRLNEIIDLQQKLGLERTKRFIGQEVEVLIEKESKRSTEHWSGRNSQNTVVVFPKENYKVGDFVMVKINDCTAATLIGEAVGYSEIMN</sequence>
<evidence type="ECO:0000256" key="7">
    <source>
        <dbReference type="ARBA" id="ARBA00023014"/>
    </source>
</evidence>
<dbReference type="PROSITE" id="PS01278">
    <property type="entry name" value="MTTASE_RADICAL"/>
    <property type="match status" value="1"/>
</dbReference>
<dbReference type="InterPro" id="IPR023404">
    <property type="entry name" value="rSAM_horseshoe"/>
</dbReference>
<dbReference type="InterPro" id="IPR020612">
    <property type="entry name" value="Methylthiotransferase_CS"/>
</dbReference>
<feature type="domain" description="TRAM" evidence="10">
    <location>
        <begin position="413"/>
        <end position="476"/>
    </location>
</feature>
<comment type="function">
    <text evidence="1 9">Catalyzes the methylthiolation of N6-(dimethylallyl)adenosine (i(6)A), leading to the formation of 2-methylthio-N6-(dimethylallyl)adenosine (ms(2)i(6)A) at position 37 in tRNAs that read codons beginning with uridine.</text>
</comment>
<dbReference type="SFLD" id="SFLDG01082">
    <property type="entry name" value="B12-binding_domain_containing"/>
    <property type="match status" value="1"/>
</dbReference>
<reference evidence="13" key="1">
    <citation type="submission" date="2022-04" db="EMBL/GenBank/DDBJ databases">
        <title>Consumption of N2O by Flavobacterium azooxidireducens sp. nov. isolated from Decomposing Leaf Litter of Phragmites australis (Cav.).</title>
        <authorList>
            <person name="Behrendt U."/>
            <person name="Spanner T."/>
            <person name="Augustin J."/>
            <person name="Horn M.A."/>
            <person name="Kolb S."/>
            <person name="Ulrich A."/>
        </authorList>
    </citation>
    <scope>NUCLEOTIDE SEQUENCE</scope>
    <source>
        <strain evidence="13">IGB 4-14</strain>
    </source>
</reference>
<dbReference type="InterPro" id="IPR002792">
    <property type="entry name" value="TRAM_dom"/>
</dbReference>
<dbReference type="Proteomes" id="UP000830583">
    <property type="component" value="Chromosome"/>
</dbReference>